<reference evidence="2" key="1">
    <citation type="submission" date="2024-07" db="EMBL/GenBank/DDBJ databases">
        <title>Complete genome sequence of Verrucomicrobiaceae bacterium NT6N.</title>
        <authorList>
            <person name="Huang C."/>
            <person name="Takami H."/>
            <person name="Hamasaki K."/>
        </authorList>
    </citation>
    <scope>NUCLEOTIDE SEQUENCE</scope>
    <source>
        <strain evidence="2">NT6N</strain>
    </source>
</reference>
<name>A0AAT9FIX6_9BACT</name>
<evidence type="ECO:0000313" key="2">
    <source>
        <dbReference type="EMBL" id="BDS05945.1"/>
    </source>
</evidence>
<feature type="transmembrane region" description="Helical" evidence="1">
    <location>
        <begin position="129"/>
        <end position="149"/>
    </location>
</feature>
<feature type="transmembrane region" description="Helical" evidence="1">
    <location>
        <begin position="38"/>
        <end position="57"/>
    </location>
</feature>
<gene>
    <name evidence="2" type="ORF">NT6N_09850</name>
</gene>
<dbReference type="EMBL" id="AP026866">
    <property type="protein sequence ID" value="BDS05945.1"/>
    <property type="molecule type" value="Genomic_DNA"/>
</dbReference>
<keyword evidence="1" id="KW-0812">Transmembrane</keyword>
<protein>
    <submittedName>
        <fullName evidence="2">Uncharacterized protein</fullName>
    </submittedName>
</protein>
<dbReference type="KEGG" id="osu:NT6N_09850"/>
<dbReference type="AlphaFoldDB" id="A0AAT9FIX6"/>
<accession>A0AAT9FIX6</accession>
<sequence length="166" mass="19107">MRVFGVVWGIVGITFTLGKAIFGMKHHVESAFETPFSTWHWIALIGFSFFMLYYEGYKGFQKKYSPRVAARVRYLRDVPNTLRSLLAPLFCIGYFHANRKTLIKAYVLTIGIALLVKSMNYCPQPWRGIVDLGVMLGLSWGLVAFWIYAYQALTQKEFPYSPETPE</sequence>
<proteinExistence type="predicted"/>
<evidence type="ECO:0000256" key="1">
    <source>
        <dbReference type="SAM" id="Phobius"/>
    </source>
</evidence>
<keyword evidence="1" id="KW-0472">Membrane</keyword>
<keyword evidence="1" id="KW-1133">Transmembrane helix</keyword>
<organism evidence="2">
    <name type="scientific">Oceaniferula spumae</name>
    <dbReference type="NCBI Taxonomy" id="2979115"/>
    <lineage>
        <taxon>Bacteria</taxon>
        <taxon>Pseudomonadati</taxon>
        <taxon>Verrucomicrobiota</taxon>
        <taxon>Verrucomicrobiia</taxon>
        <taxon>Verrucomicrobiales</taxon>
        <taxon>Verrucomicrobiaceae</taxon>
        <taxon>Oceaniferula</taxon>
    </lineage>
</organism>